<accession>A0ABS8UIN8</accession>
<evidence type="ECO:0000313" key="2">
    <source>
        <dbReference type="EMBL" id="MCD9558721.1"/>
    </source>
</evidence>
<organism evidence="2 3">
    <name type="scientific">Datura stramonium</name>
    <name type="common">Jimsonweed</name>
    <name type="synonym">Common thornapple</name>
    <dbReference type="NCBI Taxonomy" id="4076"/>
    <lineage>
        <taxon>Eukaryota</taxon>
        <taxon>Viridiplantae</taxon>
        <taxon>Streptophyta</taxon>
        <taxon>Embryophyta</taxon>
        <taxon>Tracheophyta</taxon>
        <taxon>Spermatophyta</taxon>
        <taxon>Magnoliopsida</taxon>
        <taxon>eudicotyledons</taxon>
        <taxon>Gunneridae</taxon>
        <taxon>Pentapetalae</taxon>
        <taxon>asterids</taxon>
        <taxon>lamiids</taxon>
        <taxon>Solanales</taxon>
        <taxon>Solanaceae</taxon>
        <taxon>Solanoideae</taxon>
        <taxon>Datureae</taxon>
        <taxon>Datura</taxon>
    </lineage>
</organism>
<evidence type="ECO:0000313" key="3">
    <source>
        <dbReference type="Proteomes" id="UP000823775"/>
    </source>
</evidence>
<comment type="caution">
    <text evidence="2">The sequence shown here is derived from an EMBL/GenBank/DDBJ whole genome shotgun (WGS) entry which is preliminary data.</text>
</comment>
<dbReference type="Proteomes" id="UP000823775">
    <property type="component" value="Unassembled WGS sequence"/>
</dbReference>
<reference evidence="2 3" key="1">
    <citation type="journal article" date="2021" name="BMC Genomics">
        <title>Datura genome reveals duplications of psychoactive alkaloid biosynthetic genes and high mutation rate following tissue culture.</title>
        <authorList>
            <person name="Rajewski A."/>
            <person name="Carter-House D."/>
            <person name="Stajich J."/>
            <person name="Litt A."/>
        </authorList>
    </citation>
    <scope>NUCLEOTIDE SEQUENCE [LARGE SCALE GENOMIC DNA]</scope>
    <source>
        <strain evidence="2">AR-01</strain>
    </source>
</reference>
<dbReference type="InterPro" id="IPR050223">
    <property type="entry name" value="D-isomer_2-hydroxyacid_DH"/>
</dbReference>
<keyword evidence="1" id="KW-0560">Oxidoreductase</keyword>
<dbReference type="Gene3D" id="3.40.50.720">
    <property type="entry name" value="NAD(P)-binding Rossmann-like Domain"/>
    <property type="match status" value="2"/>
</dbReference>
<dbReference type="PANTHER" id="PTHR10996:SF278">
    <property type="entry name" value="GLYOXYLATE_HYDROXYPYRUVATE REDUCTASE A HPR2-LIKE"/>
    <property type="match status" value="1"/>
</dbReference>
<dbReference type="PANTHER" id="PTHR10996">
    <property type="entry name" value="2-HYDROXYACID DEHYDROGENASE-RELATED"/>
    <property type="match status" value="1"/>
</dbReference>
<name>A0ABS8UIN8_DATST</name>
<keyword evidence="3" id="KW-1185">Reference proteome</keyword>
<gene>
    <name evidence="2" type="ORF">HAX54_016257</name>
</gene>
<dbReference type="EMBL" id="JACEIK010002049">
    <property type="protein sequence ID" value="MCD9558721.1"/>
    <property type="molecule type" value="Genomic_DNA"/>
</dbReference>
<dbReference type="SUPFAM" id="SSF52283">
    <property type="entry name" value="Formate/glycerate dehydrogenase catalytic domain-like"/>
    <property type="match status" value="1"/>
</dbReference>
<proteinExistence type="predicted"/>
<sequence length="106" mass="11839">MESIGLLMTCPMSPYLEQELDKREKGIKVTYCPDLITDDAADTGISLILAVLRRICHCDRYVKSGLWKKNGDYMLTTKVHIRVGLVLDSSSMALTAAITENKFIIS</sequence>
<protein>
    <submittedName>
        <fullName evidence="2">Uncharacterized protein</fullName>
    </submittedName>
</protein>
<evidence type="ECO:0000256" key="1">
    <source>
        <dbReference type="ARBA" id="ARBA00023002"/>
    </source>
</evidence>